<protein>
    <recommendedName>
        <fullName evidence="1">mRNA interferase</fullName>
        <ecNumber evidence="1">3.1.-.-</ecNumber>
    </recommendedName>
</protein>
<comment type="function">
    <text evidence="1">Toxic component of a type II toxin-antitoxin (TA) system.</text>
</comment>
<keyword evidence="1" id="KW-0255">Endonuclease</keyword>
<dbReference type="Pfam" id="PF02452">
    <property type="entry name" value="PemK_toxin"/>
    <property type="match status" value="1"/>
</dbReference>
<comment type="caution">
    <text evidence="2">The sequence shown here is derived from an EMBL/GenBank/DDBJ whole genome shotgun (WGS) entry which is preliminary data.</text>
</comment>
<dbReference type="PIRSF" id="PIRSF033490">
    <property type="entry name" value="MazF"/>
    <property type="match status" value="1"/>
</dbReference>
<proteinExistence type="inferred from homology"/>
<dbReference type="EC" id="3.1.-.-" evidence="1"/>
<gene>
    <name evidence="2" type="ORF">KQI68_07160</name>
</gene>
<sequence>MSQTNEFDLKLKRGDVVMVDLGERFGYEQDGIRPAVIIQNNIGNEYSPTVIIAPITAGKKNNIDLPTHVIGIELRKKSIALLEQILTIDRRRIISFIASLDVETMKDIDEKIKVSLGL</sequence>
<organism evidence="2 3">
    <name type="scientific">Peptoniphilus ovalis</name>
    <dbReference type="NCBI Taxonomy" id="2841503"/>
    <lineage>
        <taxon>Bacteria</taxon>
        <taxon>Bacillati</taxon>
        <taxon>Bacillota</taxon>
        <taxon>Tissierellia</taxon>
        <taxon>Tissierellales</taxon>
        <taxon>Peptoniphilaceae</taxon>
        <taxon>Peptoniphilus</taxon>
    </lineage>
</organism>
<reference evidence="2 3" key="1">
    <citation type="submission" date="2021-06" db="EMBL/GenBank/DDBJ databases">
        <authorList>
            <person name="Sun Q."/>
            <person name="Li D."/>
        </authorList>
    </citation>
    <scope>NUCLEOTIDE SEQUENCE [LARGE SCALE GENOMIC DNA]</scope>
    <source>
        <strain evidence="2 3">MSJ-1</strain>
    </source>
</reference>
<keyword evidence="1" id="KW-0540">Nuclease</keyword>
<dbReference type="RefSeq" id="WP_216549451.1">
    <property type="nucleotide sequence ID" value="NZ_JAHLQO010000004.1"/>
</dbReference>
<accession>A0ABS6FJD7</accession>
<evidence type="ECO:0000313" key="2">
    <source>
        <dbReference type="EMBL" id="MBU5669617.1"/>
    </source>
</evidence>
<evidence type="ECO:0000256" key="1">
    <source>
        <dbReference type="PIRNR" id="PIRNR033490"/>
    </source>
</evidence>
<dbReference type="Proteomes" id="UP000783742">
    <property type="component" value="Unassembled WGS sequence"/>
</dbReference>
<dbReference type="InterPro" id="IPR003477">
    <property type="entry name" value="PemK-like"/>
</dbReference>
<evidence type="ECO:0000313" key="3">
    <source>
        <dbReference type="Proteomes" id="UP000783742"/>
    </source>
</evidence>
<dbReference type="PANTHER" id="PTHR33988:SF2">
    <property type="entry name" value="ENDORIBONUCLEASE MAZF"/>
    <property type="match status" value="1"/>
</dbReference>
<keyword evidence="1" id="KW-0378">Hydrolase</keyword>
<dbReference type="EMBL" id="JAHLQO010000004">
    <property type="protein sequence ID" value="MBU5669617.1"/>
    <property type="molecule type" value="Genomic_DNA"/>
</dbReference>
<dbReference type="PANTHER" id="PTHR33988">
    <property type="entry name" value="ENDORIBONUCLEASE MAZF-RELATED"/>
    <property type="match status" value="1"/>
</dbReference>
<keyword evidence="3" id="KW-1185">Reference proteome</keyword>
<name>A0ABS6FJD7_9FIRM</name>
<comment type="similarity">
    <text evidence="1">Belongs to the PemK/MazF family.</text>
</comment>